<keyword evidence="3" id="KW-1185">Reference proteome</keyword>
<evidence type="ECO:0000313" key="2">
    <source>
        <dbReference type="EMBL" id="KAK7580567.1"/>
    </source>
</evidence>
<protein>
    <submittedName>
        <fullName evidence="2">Uncharacterized protein</fullName>
    </submittedName>
</protein>
<sequence>MSNGNANDEAFSRMKNEAKEEKYREGWATGESRFCGNCRFTPRRRVHGCVKHPTNSHQSPQRVLLAAAQGYWPKKLLPSSRTSIDRFLHFGTQTHLLENNFNANSEEKR</sequence>
<dbReference type="Proteomes" id="UP001367676">
    <property type="component" value="Unassembled WGS sequence"/>
</dbReference>
<evidence type="ECO:0000313" key="3">
    <source>
        <dbReference type="Proteomes" id="UP001367676"/>
    </source>
</evidence>
<comment type="caution">
    <text evidence="2">The sequence shown here is derived from an EMBL/GenBank/DDBJ whole genome shotgun (WGS) entry which is preliminary data.</text>
</comment>
<feature type="compositionally biased region" description="Basic and acidic residues" evidence="1">
    <location>
        <begin position="10"/>
        <end position="23"/>
    </location>
</feature>
<dbReference type="EMBL" id="JBBCAQ010000034">
    <property type="protein sequence ID" value="KAK7580567.1"/>
    <property type="molecule type" value="Genomic_DNA"/>
</dbReference>
<proteinExistence type="predicted"/>
<dbReference type="AlphaFoldDB" id="A0AAN9TNU5"/>
<name>A0AAN9TNU5_9HEMI</name>
<reference evidence="2 3" key="1">
    <citation type="submission" date="2024-03" db="EMBL/GenBank/DDBJ databases">
        <title>Adaptation during the transition from Ophiocordyceps entomopathogen to insect associate is accompanied by gene loss and intensified selection.</title>
        <authorList>
            <person name="Ward C.M."/>
            <person name="Onetto C.A."/>
            <person name="Borneman A.R."/>
        </authorList>
    </citation>
    <scope>NUCLEOTIDE SEQUENCE [LARGE SCALE GENOMIC DNA]</scope>
    <source>
        <strain evidence="2">AWRI1</strain>
        <tissue evidence="2">Single Adult Female</tissue>
    </source>
</reference>
<evidence type="ECO:0000256" key="1">
    <source>
        <dbReference type="SAM" id="MobiDB-lite"/>
    </source>
</evidence>
<accession>A0AAN9TNU5</accession>
<feature type="region of interest" description="Disordered" evidence="1">
    <location>
        <begin position="1"/>
        <end position="23"/>
    </location>
</feature>
<organism evidence="2 3">
    <name type="scientific">Parthenolecanium corni</name>
    <dbReference type="NCBI Taxonomy" id="536013"/>
    <lineage>
        <taxon>Eukaryota</taxon>
        <taxon>Metazoa</taxon>
        <taxon>Ecdysozoa</taxon>
        <taxon>Arthropoda</taxon>
        <taxon>Hexapoda</taxon>
        <taxon>Insecta</taxon>
        <taxon>Pterygota</taxon>
        <taxon>Neoptera</taxon>
        <taxon>Paraneoptera</taxon>
        <taxon>Hemiptera</taxon>
        <taxon>Sternorrhyncha</taxon>
        <taxon>Coccoidea</taxon>
        <taxon>Coccidae</taxon>
        <taxon>Parthenolecanium</taxon>
    </lineage>
</organism>
<gene>
    <name evidence="2" type="ORF">V9T40_001196</name>
</gene>